<keyword evidence="8 9" id="KW-0472">Membrane</keyword>
<feature type="transmembrane region" description="Helical" evidence="9">
    <location>
        <begin position="34"/>
        <end position="61"/>
    </location>
</feature>
<name>A0A1J8PKV3_9COXI</name>
<keyword evidence="2" id="KW-0813">Transport</keyword>
<dbReference type="InterPro" id="IPR013059">
    <property type="entry name" value="Trp_tyr_transpt"/>
</dbReference>
<evidence type="ECO:0000313" key="11">
    <source>
        <dbReference type="Proteomes" id="UP000183924"/>
    </source>
</evidence>
<evidence type="ECO:0000313" key="10">
    <source>
        <dbReference type="EMBL" id="OIZ95757.1"/>
    </source>
</evidence>
<evidence type="ECO:0000256" key="2">
    <source>
        <dbReference type="ARBA" id="ARBA00022448"/>
    </source>
</evidence>
<evidence type="ECO:0000256" key="9">
    <source>
        <dbReference type="SAM" id="Phobius"/>
    </source>
</evidence>
<dbReference type="EMBL" id="LUKY01000029">
    <property type="protein sequence ID" value="OIZ95757.1"/>
    <property type="molecule type" value="Genomic_DNA"/>
</dbReference>
<dbReference type="GO" id="GO:0005886">
    <property type="term" value="C:plasma membrane"/>
    <property type="evidence" value="ECO:0007669"/>
    <property type="project" value="UniProtKB-SubCell"/>
</dbReference>
<accession>A0A1J8PKV3</accession>
<feature type="transmembrane region" description="Helical" evidence="9">
    <location>
        <begin position="278"/>
        <end position="302"/>
    </location>
</feature>
<dbReference type="GO" id="GO:0015173">
    <property type="term" value="F:aromatic amino acid transmembrane transporter activity"/>
    <property type="evidence" value="ECO:0007669"/>
    <property type="project" value="InterPro"/>
</dbReference>
<keyword evidence="6" id="KW-0029">Amino-acid transport</keyword>
<evidence type="ECO:0000256" key="7">
    <source>
        <dbReference type="ARBA" id="ARBA00022989"/>
    </source>
</evidence>
<dbReference type="AlphaFoldDB" id="A0A1J8PKV3"/>
<feature type="transmembrane region" description="Helical" evidence="9">
    <location>
        <begin position="214"/>
        <end position="234"/>
    </location>
</feature>
<feature type="transmembrane region" description="Helical" evidence="9">
    <location>
        <begin position="154"/>
        <end position="174"/>
    </location>
</feature>
<evidence type="ECO:0000256" key="8">
    <source>
        <dbReference type="ARBA" id="ARBA00023136"/>
    </source>
</evidence>
<dbReference type="InterPro" id="IPR018227">
    <property type="entry name" value="Amino_acid_transport_2"/>
</dbReference>
<sequence>MNMHKLIGGILLIVGTSIGGGMLALPIATAQLGFINALFFLVTCWAIMTAAALLILEVNLWHSVNSNLISMAKTTLGRFGQIVAWFSYLLLLYALLAAYIAGGSDFLQHLLLTFHINLPAKLSALLFAGLLSLIVYKGLGSVDYVNRSLMFSKLLTFILLVICIFPFISIHYLLSLENTYRLSIILGSTTVIMTSFGFAIIVPSLRSYFTNDLFMLRKAILIGSLIPLLCYILWELTIMGSIPAHGDSGLIFMYHSGHSTSNLMAALSHLLDNKLINFLAKIFTSICFATSFLGVALSLFDFFSDGLQIEKKGLKKLLLYAVTFFPPLLIANRYPHAFILALSYAGVLCAILLILLPAMMVWSGRYIKKCASGYQVTGGKPLLISLIIIALFIIILSLIN</sequence>
<evidence type="ECO:0000256" key="6">
    <source>
        <dbReference type="ARBA" id="ARBA00022970"/>
    </source>
</evidence>
<dbReference type="GO" id="GO:0003333">
    <property type="term" value="P:amino acid transmembrane transport"/>
    <property type="evidence" value="ECO:0007669"/>
    <property type="project" value="InterPro"/>
</dbReference>
<dbReference type="PRINTS" id="PR00166">
    <property type="entry name" value="AROAAPRMEASE"/>
</dbReference>
<evidence type="ECO:0000256" key="1">
    <source>
        <dbReference type="ARBA" id="ARBA00004429"/>
    </source>
</evidence>
<protein>
    <submittedName>
        <fullName evidence="10">Tryptophan/tyrosine permease</fullName>
    </submittedName>
</protein>
<evidence type="ECO:0000256" key="3">
    <source>
        <dbReference type="ARBA" id="ARBA00022475"/>
    </source>
</evidence>
<dbReference type="PANTHER" id="PTHR46997:SF2">
    <property type="entry name" value="TYROSINE-SPECIFIC TRANSPORT SYSTEM"/>
    <property type="match status" value="1"/>
</dbReference>
<evidence type="ECO:0000256" key="5">
    <source>
        <dbReference type="ARBA" id="ARBA00022692"/>
    </source>
</evidence>
<feature type="transmembrane region" description="Helical" evidence="9">
    <location>
        <begin position="122"/>
        <end position="142"/>
    </location>
</feature>
<gene>
    <name evidence="10" type="ORF">A1D18_01075</name>
</gene>
<dbReference type="Gene3D" id="1.20.1740.10">
    <property type="entry name" value="Amino acid/polyamine transporter I"/>
    <property type="match status" value="1"/>
</dbReference>
<reference evidence="10 11" key="1">
    <citation type="submission" date="2016-03" db="EMBL/GenBank/DDBJ databases">
        <title>Comparative genomics of Rickettsiella.</title>
        <authorList>
            <person name="Chandler C."/>
            <person name="Wang Y."/>
        </authorList>
    </citation>
    <scope>NUCLEOTIDE SEQUENCE [LARGE SCALE GENOMIC DNA]</scope>
    <source>
        <strain evidence="10 11">RCFS May 2013</strain>
    </source>
</reference>
<comment type="subcellular location">
    <subcellularLocation>
        <location evidence="1">Cell inner membrane</location>
        <topology evidence="1">Multi-pass membrane protein</topology>
    </subcellularLocation>
</comment>
<comment type="caution">
    <text evidence="10">The sequence shown here is derived from an EMBL/GenBank/DDBJ whole genome shotgun (WGS) entry which is preliminary data.</text>
</comment>
<dbReference type="Proteomes" id="UP000183924">
    <property type="component" value="Unassembled WGS sequence"/>
</dbReference>
<feature type="transmembrane region" description="Helical" evidence="9">
    <location>
        <begin position="82"/>
        <end position="102"/>
    </location>
</feature>
<keyword evidence="4" id="KW-0997">Cell inner membrane</keyword>
<feature type="transmembrane region" description="Helical" evidence="9">
    <location>
        <begin position="180"/>
        <end position="202"/>
    </location>
</feature>
<keyword evidence="3" id="KW-1003">Cell membrane</keyword>
<dbReference type="Pfam" id="PF03222">
    <property type="entry name" value="Trp_Tyr_perm"/>
    <property type="match status" value="1"/>
</dbReference>
<evidence type="ECO:0000256" key="4">
    <source>
        <dbReference type="ARBA" id="ARBA00022519"/>
    </source>
</evidence>
<dbReference type="STRING" id="1225476.A1D18_01075"/>
<organism evidence="10 11">
    <name type="scientific">Candidatus Rickettsiella isopodorum</name>
    <dbReference type="NCBI Taxonomy" id="1225476"/>
    <lineage>
        <taxon>Bacteria</taxon>
        <taxon>Pseudomonadati</taxon>
        <taxon>Pseudomonadota</taxon>
        <taxon>Gammaproteobacteria</taxon>
        <taxon>Legionellales</taxon>
        <taxon>Coxiellaceae</taxon>
        <taxon>Rickettsiella</taxon>
    </lineage>
</organism>
<feature type="transmembrane region" description="Helical" evidence="9">
    <location>
        <begin position="382"/>
        <end position="399"/>
    </location>
</feature>
<keyword evidence="5 9" id="KW-0812">Transmembrane</keyword>
<dbReference type="PANTHER" id="PTHR46997">
    <property type="entry name" value="LOW AFFINITY TRYPTOPHAN PERMEASE-RELATED"/>
    <property type="match status" value="1"/>
</dbReference>
<keyword evidence="11" id="KW-1185">Reference proteome</keyword>
<feature type="transmembrane region" description="Helical" evidence="9">
    <location>
        <begin position="337"/>
        <end position="362"/>
    </location>
</feature>
<keyword evidence="7 9" id="KW-1133">Transmembrane helix</keyword>
<feature type="transmembrane region" description="Helical" evidence="9">
    <location>
        <begin position="314"/>
        <end position="331"/>
    </location>
</feature>
<proteinExistence type="predicted"/>